<evidence type="ECO:0000256" key="1">
    <source>
        <dbReference type="ARBA" id="ARBA00008007"/>
    </source>
</evidence>
<keyword evidence="5" id="KW-1185">Reference proteome</keyword>
<dbReference type="SUPFAM" id="SSF53271">
    <property type="entry name" value="PRTase-like"/>
    <property type="match status" value="1"/>
</dbReference>
<evidence type="ECO:0000313" key="5">
    <source>
        <dbReference type="Proteomes" id="UP000190061"/>
    </source>
</evidence>
<gene>
    <name evidence="4" type="ORF">SAMN02745674_02738</name>
</gene>
<evidence type="ECO:0000313" key="4">
    <source>
        <dbReference type="EMBL" id="SKA25963.1"/>
    </source>
</evidence>
<sequence>MVRRSQRVEHGSLESMPSTVNHADLRQVYGAGRLARLLWAARCLVCSEPGEDGWELCHRCRITLPDNEAPCRRCAIPLAVPTPGAAGADPGFLPDGCDACTTAPPPIDLVHAPFLYAPPLDRLLPRFKFHQDLAAGRLLSGLMATRLPPTRRAGWQSAVLVPVPLHRRRLRSRGYDQGLELARPLARGLGIPLSARLLQRTRHTSAQSSLDADERRDNLRDAFSVTAAPPPHVVLVDDVMTTGTTLHAAAEALLAAGTRRVDAWVCARVP</sequence>
<accession>A0A1T4SCK3</accession>
<proteinExistence type="inferred from homology"/>
<dbReference type="Pfam" id="PF18912">
    <property type="entry name" value="DZR_2"/>
    <property type="match status" value="1"/>
</dbReference>
<dbReference type="Gene3D" id="3.40.50.2020">
    <property type="match status" value="1"/>
</dbReference>
<dbReference type="PANTHER" id="PTHR47505">
    <property type="entry name" value="DNA UTILIZATION PROTEIN YHGH"/>
    <property type="match status" value="1"/>
</dbReference>
<name>A0A1T4SCK3_9GAMM</name>
<dbReference type="InterPro" id="IPR000836">
    <property type="entry name" value="PRTase_dom"/>
</dbReference>
<dbReference type="InterPro" id="IPR051910">
    <property type="entry name" value="ComF/GntX_DNA_util-trans"/>
</dbReference>
<feature type="domain" description="Double zinc ribbon" evidence="3">
    <location>
        <begin position="35"/>
        <end position="79"/>
    </location>
</feature>
<dbReference type="InterPro" id="IPR044005">
    <property type="entry name" value="DZR_2"/>
</dbReference>
<reference evidence="4 5" key="1">
    <citation type="submission" date="2017-02" db="EMBL/GenBank/DDBJ databases">
        <authorList>
            <person name="Peterson S.W."/>
        </authorList>
    </citation>
    <scope>NUCLEOTIDE SEQUENCE [LARGE SCALE GENOMIC DNA]</scope>
    <source>
        <strain evidence="4 5">DSM 21749</strain>
    </source>
</reference>
<dbReference type="CDD" id="cd06223">
    <property type="entry name" value="PRTases_typeI"/>
    <property type="match status" value="1"/>
</dbReference>
<dbReference type="Pfam" id="PF00156">
    <property type="entry name" value="Pribosyltran"/>
    <property type="match status" value="1"/>
</dbReference>
<dbReference type="AlphaFoldDB" id="A0A1T4SCK3"/>
<evidence type="ECO:0000259" key="2">
    <source>
        <dbReference type="Pfam" id="PF00156"/>
    </source>
</evidence>
<comment type="similarity">
    <text evidence="1">Belongs to the ComF/GntX family.</text>
</comment>
<organism evidence="4 5">
    <name type="scientific">Lysobacter spongiicola DSM 21749</name>
    <dbReference type="NCBI Taxonomy" id="1122188"/>
    <lineage>
        <taxon>Bacteria</taxon>
        <taxon>Pseudomonadati</taxon>
        <taxon>Pseudomonadota</taxon>
        <taxon>Gammaproteobacteria</taxon>
        <taxon>Lysobacterales</taxon>
        <taxon>Lysobacteraceae</taxon>
        <taxon>Novilysobacter</taxon>
    </lineage>
</organism>
<evidence type="ECO:0000259" key="3">
    <source>
        <dbReference type="Pfam" id="PF18912"/>
    </source>
</evidence>
<protein>
    <submittedName>
        <fullName evidence="4">ComF family protein</fullName>
    </submittedName>
</protein>
<feature type="domain" description="Phosphoribosyltransferase" evidence="2">
    <location>
        <begin position="177"/>
        <end position="266"/>
    </location>
</feature>
<dbReference type="InterPro" id="IPR029057">
    <property type="entry name" value="PRTase-like"/>
</dbReference>
<dbReference type="Proteomes" id="UP000190061">
    <property type="component" value="Unassembled WGS sequence"/>
</dbReference>
<dbReference type="STRING" id="1122188.SAMN02745674_02738"/>
<dbReference type="EMBL" id="FUXP01000016">
    <property type="protein sequence ID" value="SKA25963.1"/>
    <property type="molecule type" value="Genomic_DNA"/>
</dbReference>
<dbReference type="PANTHER" id="PTHR47505:SF1">
    <property type="entry name" value="DNA UTILIZATION PROTEIN YHGH"/>
    <property type="match status" value="1"/>
</dbReference>